<dbReference type="RefSeq" id="XP_035660826.1">
    <property type="nucleotide sequence ID" value="XM_035804933.1"/>
</dbReference>
<sequence>MRRAGEQKRGQSTGKPLSNTPKPHTANHNNTRRAGEQKRGQLTGRLLPDTPKPHTASRNDMRQAGEQKSRGGQSTGRPLPNTPQPHTAIRNNTGLMKNQLYVPAALRQQKRKGGIRRLLRRFKKKLRRPCVVRSIIASVVLVAIVGAGACVGMYVLSNVGNKAETHPPSRMSTPNYWNESRPGKNTPPRARLSGTTALPPLAGLSKAMQLPTTPKRLTVFGKDREMTTTPPEIKTQPPKVTTAPEVVTTTPEAMTTTPEVVTTTPEVMTTTTEVMTTPPSMMGTTSPEMATSAPNFPLRVDPWKWNNYGKQEPPLANGGRPRGQERSWTNDDRPRGQERPWTNDDRPRGQERPRTNDDRPRTNECKSRGQEPRWSDWEREKESFLGNFLGLLGGALSVITGRINNMGC</sequence>
<feature type="transmembrane region" description="Helical" evidence="2">
    <location>
        <begin position="130"/>
        <end position="156"/>
    </location>
</feature>
<gene>
    <name evidence="4" type="primary">LOC118405434</name>
</gene>
<evidence type="ECO:0000256" key="1">
    <source>
        <dbReference type="SAM" id="MobiDB-lite"/>
    </source>
</evidence>
<organism evidence="3 4">
    <name type="scientific">Branchiostoma floridae</name>
    <name type="common">Florida lancelet</name>
    <name type="synonym">Amphioxus</name>
    <dbReference type="NCBI Taxonomy" id="7739"/>
    <lineage>
        <taxon>Eukaryota</taxon>
        <taxon>Metazoa</taxon>
        <taxon>Chordata</taxon>
        <taxon>Cephalochordata</taxon>
        <taxon>Leptocardii</taxon>
        <taxon>Amphioxiformes</taxon>
        <taxon>Branchiostomatidae</taxon>
        <taxon>Branchiostoma</taxon>
    </lineage>
</organism>
<proteinExistence type="predicted"/>
<reference evidence="4" key="2">
    <citation type="submission" date="2025-08" db="UniProtKB">
        <authorList>
            <consortium name="RefSeq"/>
        </authorList>
    </citation>
    <scope>IDENTIFICATION</scope>
    <source>
        <strain evidence="4">S238N-H82</strain>
        <tissue evidence="4">Testes</tissue>
    </source>
</reference>
<dbReference type="GeneID" id="118405434"/>
<name>A0A9J7HJZ8_BRAFL</name>
<feature type="compositionally biased region" description="Basic and acidic residues" evidence="1">
    <location>
        <begin position="57"/>
        <end position="69"/>
    </location>
</feature>
<keyword evidence="2" id="KW-0812">Transmembrane</keyword>
<keyword evidence="3" id="KW-1185">Reference proteome</keyword>
<protein>
    <submittedName>
        <fullName evidence="4">Uncharacterized protein LOC118405434</fullName>
    </submittedName>
</protein>
<feature type="region of interest" description="Disordered" evidence="1">
    <location>
        <begin position="275"/>
        <end position="376"/>
    </location>
</feature>
<keyword evidence="2" id="KW-1133">Transmembrane helix</keyword>
<feature type="compositionally biased region" description="Polar residues" evidence="1">
    <location>
        <begin position="10"/>
        <end position="29"/>
    </location>
</feature>
<reference evidence="3" key="1">
    <citation type="journal article" date="2020" name="Nat. Ecol. Evol.">
        <title>Deeply conserved synteny resolves early events in vertebrate evolution.</title>
        <authorList>
            <person name="Simakov O."/>
            <person name="Marletaz F."/>
            <person name="Yue J.X."/>
            <person name="O'Connell B."/>
            <person name="Jenkins J."/>
            <person name="Brandt A."/>
            <person name="Calef R."/>
            <person name="Tung C.H."/>
            <person name="Huang T.K."/>
            <person name="Schmutz J."/>
            <person name="Satoh N."/>
            <person name="Yu J.K."/>
            <person name="Putnam N.H."/>
            <person name="Green R.E."/>
            <person name="Rokhsar D.S."/>
        </authorList>
    </citation>
    <scope>NUCLEOTIDE SEQUENCE [LARGE SCALE GENOMIC DNA]</scope>
    <source>
        <strain evidence="3">S238N-H82</strain>
    </source>
</reference>
<feature type="region of interest" description="Disordered" evidence="1">
    <location>
        <begin position="1"/>
        <end position="96"/>
    </location>
</feature>
<dbReference type="AlphaFoldDB" id="A0A9J7HJZ8"/>
<accession>A0A9J7HJZ8</accession>
<evidence type="ECO:0000313" key="3">
    <source>
        <dbReference type="Proteomes" id="UP000001554"/>
    </source>
</evidence>
<feature type="region of interest" description="Disordered" evidence="1">
    <location>
        <begin position="164"/>
        <end position="191"/>
    </location>
</feature>
<feature type="compositionally biased region" description="Basic and acidic residues" evidence="1">
    <location>
        <begin position="322"/>
        <end position="376"/>
    </location>
</feature>
<keyword evidence="2" id="KW-0472">Membrane</keyword>
<dbReference type="Proteomes" id="UP000001554">
    <property type="component" value="Chromosome 18"/>
</dbReference>
<evidence type="ECO:0000313" key="4">
    <source>
        <dbReference type="RefSeq" id="XP_035660826.1"/>
    </source>
</evidence>
<dbReference type="KEGG" id="bfo:118405434"/>
<evidence type="ECO:0000256" key="2">
    <source>
        <dbReference type="SAM" id="Phobius"/>
    </source>
</evidence>
<feature type="compositionally biased region" description="Low complexity" evidence="1">
    <location>
        <begin position="275"/>
        <end position="289"/>
    </location>
</feature>